<feature type="chain" id="PRO_5001499752" description="Lipoprotein" evidence="1">
    <location>
        <begin position="23"/>
        <end position="428"/>
    </location>
</feature>
<keyword evidence="3" id="KW-1185">Reference proteome</keyword>
<feature type="signal peptide" evidence="1">
    <location>
        <begin position="1"/>
        <end position="22"/>
    </location>
</feature>
<evidence type="ECO:0008006" key="4">
    <source>
        <dbReference type="Google" id="ProtNLM"/>
    </source>
</evidence>
<proteinExistence type="predicted"/>
<organism evidence="2 3">
    <name type="scientific">Chondromyces apiculatus DSM 436</name>
    <dbReference type="NCBI Taxonomy" id="1192034"/>
    <lineage>
        <taxon>Bacteria</taxon>
        <taxon>Pseudomonadati</taxon>
        <taxon>Myxococcota</taxon>
        <taxon>Polyangia</taxon>
        <taxon>Polyangiales</taxon>
        <taxon>Polyangiaceae</taxon>
        <taxon>Chondromyces</taxon>
    </lineage>
</organism>
<dbReference type="AlphaFoldDB" id="A0A017SY33"/>
<keyword evidence="1" id="KW-0732">Signal</keyword>
<dbReference type="OrthoDB" id="5510186at2"/>
<dbReference type="EMBL" id="ASRX01000074">
    <property type="protein sequence ID" value="EYF01667.1"/>
    <property type="molecule type" value="Genomic_DNA"/>
</dbReference>
<dbReference type="Proteomes" id="UP000019678">
    <property type="component" value="Unassembled WGS sequence"/>
</dbReference>
<evidence type="ECO:0000256" key="1">
    <source>
        <dbReference type="SAM" id="SignalP"/>
    </source>
</evidence>
<sequence>MRPPTRLGLWLSLLLCASGAAACDGGDDGDPAAPTPPIHPAWRRTRLVVADADAPQIEVIDIEFGESVGTLPLAVPALDLVVSGSGEHVLATHLGGADVIYPGISLLDHSEGATDSDAAHIHVYKFPPRLLDYALTGTGVPRAMAYAHRFSVLFPGELNVRSPLALSFDEQALLAEPPTPPEAWEIPMTARIDTAIPLGDDLLVAGDTGLMARSGDDAYVELARDCPTPPVARAGGSVAVACSEELVRVEPPASHETTRTFFHEAGAPRPLALTGHVARALVLAYAGGTSVDRHDFTGDPLSSPHTRSALTLPAEACDLALDPAHGETLTVLSPDGVVRLLDADDGALLAEQAVVAPFSCADAVRPRLAQAPARAYVSDPARREIHALSLDGALDPVGIWPLQVVPSSLAVAGIDEATRNLGDLSDTP</sequence>
<dbReference type="RefSeq" id="WP_044248922.1">
    <property type="nucleotide sequence ID" value="NZ_ASRX01000074.1"/>
</dbReference>
<evidence type="ECO:0000313" key="2">
    <source>
        <dbReference type="EMBL" id="EYF01667.1"/>
    </source>
</evidence>
<comment type="caution">
    <text evidence="2">The sequence shown here is derived from an EMBL/GenBank/DDBJ whole genome shotgun (WGS) entry which is preliminary data.</text>
</comment>
<dbReference type="eggNOG" id="COG3391">
    <property type="taxonomic scope" value="Bacteria"/>
</dbReference>
<evidence type="ECO:0000313" key="3">
    <source>
        <dbReference type="Proteomes" id="UP000019678"/>
    </source>
</evidence>
<reference evidence="2 3" key="1">
    <citation type="submission" date="2013-05" db="EMBL/GenBank/DDBJ databases">
        <title>Genome assembly of Chondromyces apiculatus DSM 436.</title>
        <authorList>
            <person name="Sharma G."/>
            <person name="Khatri I."/>
            <person name="Kaur C."/>
            <person name="Mayilraj S."/>
            <person name="Subramanian S."/>
        </authorList>
    </citation>
    <scope>NUCLEOTIDE SEQUENCE [LARGE SCALE GENOMIC DNA]</scope>
    <source>
        <strain evidence="2 3">DSM 436</strain>
    </source>
</reference>
<dbReference type="InterPro" id="IPR011044">
    <property type="entry name" value="Quino_amine_DH_bsu"/>
</dbReference>
<name>A0A017SY33_9BACT</name>
<dbReference type="SUPFAM" id="SSF50969">
    <property type="entry name" value="YVTN repeat-like/Quinoprotein amine dehydrogenase"/>
    <property type="match status" value="1"/>
</dbReference>
<dbReference type="PROSITE" id="PS51257">
    <property type="entry name" value="PROKAR_LIPOPROTEIN"/>
    <property type="match status" value="1"/>
</dbReference>
<protein>
    <recommendedName>
        <fullName evidence="4">Lipoprotein</fullName>
    </recommendedName>
</protein>
<dbReference type="STRING" id="1192034.CAP_7872"/>
<accession>A0A017SY33</accession>
<gene>
    <name evidence="2" type="ORF">CAP_7872</name>
</gene>